<keyword evidence="1" id="KW-0732">Signal</keyword>
<evidence type="ECO:0000313" key="3">
    <source>
        <dbReference type="Proteomes" id="UP000184073"/>
    </source>
</evidence>
<feature type="chain" id="PRO_5012205676" evidence="1">
    <location>
        <begin position="20"/>
        <end position="108"/>
    </location>
</feature>
<keyword evidence="3" id="KW-1185">Reference proteome</keyword>
<proteinExistence type="predicted"/>
<accession>A0A1L9PYD3</accession>
<sequence length="108" mass="11904">MKISWLFVSLGLSAAPALAEPIATLDLKSVAETWAEHPESGECLPNWTIDVPVDYVNVKPEAHGVVCSFFPEADCKGQGTALTDGEYEFNGDFYFRSFGCVEWVRKEA</sequence>
<feature type="signal peptide" evidence="1">
    <location>
        <begin position="1"/>
        <end position="19"/>
    </location>
</feature>
<dbReference type="Proteomes" id="UP000184073">
    <property type="component" value="Unassembled WGS sequence"/>
</dbReference>
<protein>
    <submittedName>
        <fullName evidence="2">Uncharacterized protein</fullName>
    </submittedName>
</protein>
<dbReference type="RefSeq" id="XP_040672311.1">
    <property type="nucleotide sequence ID" value="XM_040813419.1"/>
</dbReference>
<dbReference type="VEuPathDB" id="FungiDB:ASPVEDRAFT_45906"/>
<dbReference type="EMBL" id="KV878135">
    <property type="protein sequence ID" value="OJJ06549.1"/>
    <property type="molecule type" value="Genomic_DNA"/>
</dbReference>
<gene>
    <name evidence="2" type="ORF">ASPVEDRAFT_45906</name>
</gene>
<evidence type="ECO:0000313" key="2">
    <source>
        <dbReference type="EMBL" id="OJJ06549.1"/>
    </source>
</evidence>
<evidence type="ECO:0000256" key="1">
    <source>
        <dbReference type="SAM" id="SignalP"/>
    </source>
</evidence>
<dbReference type="GeneID" id="63728930"/>
<reference evidence="3" key="1">
    <citation type="journal article" date="2017" name="Genome Biol.">
        <title>Comparative genomics reveals high biological diversity and specific adaptations in the industrially and medically important fungal genus Aspergillus.</title>
        <authorList>
            <person name="de Vries R.P."/>
            <person name="Riley R."/>
            <person name="Wiebenga A."/>
            <person name="Aguilar-Osorio G."/>
            <person name="Amillis S."/>
            <person name="Uchima C.A."/>
            <person name="Anderluh G."/>
            <person name="Asadollahi M."/>
            <person name="Askin M."/>
            <person name="Barry K."/>
            <person name="Battaglia E."/>
            <person name="Bayram O."/>
            <person name="Benocci T."/>
            <person name="Braus-Stromeyer S.A."/>
            <person name="Caldana C."/>
            <person name="Canovas D."/>
            <person name="Cerqueira G.C."/>
            <person name="Chen F."/>
            <person name="Chen W."/>
            <person name="Choi C."/>
            <person name="Clum A."/>
            <person name="Dos Santos R.A."/>
            <person name="Damasio A.R."/>
            <person name="Diallinas G."/>
            <person name="Emri T."/>
            <person name="Fekete E."/>
            <person name="Flipphi M."/>
            <person name="Freyberg S."/>
            <person name="Gallo A."/>
            <person name="Gournas C."/>
            <person name="Habgood R."/>
            <person name="Hainaut M."/>
            <person name="Harispe M.L."/>
            <person name="Henrissat B."/>
            <person name="Hilden K.S."/>
            <person name="Hope R."/>
            <person name="Hossain A."/>
            <person name="Karabika E."/>
            <person name="Karaffa L."/>
            <person name="Karanyi Z."/>
            <person name="Krasevec N."/>
            <person name="Kuo A."/>
            <person name="Kusch H."/>
            <person name="LaButti K."/>
            <person name="Lagendijk E.L."/>
            <person name="Lapidus A."/>
            <person name="Levasseur A."/>
            <person name="Lindquist E."/>
            <person name="Lipzen A."/>
            <person name="Logrieco A.F."/>
            <person name="MacCabe A."/>
            <person name="Maekelae M.R."/>
            <person name="Malavazi I."/>
            <person name="Melin P."/>
            <person name="Meyer V."/>
            <person name="Mielnichuk N."/>
            <person name="Miskei M."/>
            <person name="Molnar A.P."/>
            <person name="Mule G."/>
            <person name="Ngan C.Y."/>
            <person name="Orejas M."/>
            <person name="Orosz E."/>
            <person name="Ouedraogo J.P."/>
            <person name="Overkamp K.M."/>
            <person name="Park H.-S."/>
            <person name="Perrone G."/>
            <person name="Piumi F."/>
            <person name="Punt P.J."/>
            <person name="Ram A.F."/>
            <person name="Ramon A."/>
            <person name="Rauscher S."/>
            <person name="Record E."/>
            <person name="Riano-Pachon D.M."/>
            <person name="Robert V."/>
            <person name="Roehrig J."/>
            <person name="Ruller R."/>
            <person name="Salamov A."/>
            <person name="Salih N.S."/>
            <person name="Samson R.A."/>
            <person name="Sandor E."/>
            <person name="Sanguinetti M."/>
            <person name="Schuetze T."/>
            <person name="Sepcic K."/>
            <person name="Shelest E."/>
            <person name="Sherlock G."/>
            <person name="Sophianopoulou V."/>
            <person name="Squina F.M."/>
            <person name="Sun H."/>
            <person name="Susca A."/>
            <person name="Todd R.B."/>
            <person name="Tsang A."/>
            <person name="Unkles S.E."/>
            <person name="van de Wiele N."/>
            <person name="van Rossen-Uffink D."/>
            <person name="Oliveira J.V."/>
            <person name="Vesth T.C."/>
            <person name="Visser J."/>
            <person name="Yu J.-H."/>
            <person name="Zhou M."/>
            <person name="Andersen M.R."/>
            <person name="Archer D.B."/>
            <person name="Baker S.E."/>
            <person name="Benoit I."/>
            <person name="Brakhage A.A."/>
            <person name="Braus G.H."/>
            <person name="Fischer R."/>
            <person name="Frisvad J.C."/>
            <person name="Goldman G.H."/>
            <person name="Houbraken J."/>
            <person name="Oakley B."/>
            <person name="Pocsi I."/>
            <person name="Scazzocchio C."/>
            <person name="Seiboth B."/>
            <person name="vanKuyk P.A."/>
            <person name="Wortman J."/>
            <person name="Dyer P.S."/>
            <person name="Grigoriev I.V."/>
        </authorList>
    </citation>
    <scope>NUCLEOTIDE SEQUENCE [LARGE SCALE GENOMIC DNA]</scope>
    <source>
        <strain evidence="3">CBS 583.65</strain>
    </source>
</reference>
<dbReference type="AlphaFoldDB" id="A0A1L9PYD3"/>
<name>A0A1L9PYD3_ASPVE</name>
<organism evidence="2 3">
    <name type="scientific">Aspergillus versicolor CBS 583.65</name>
    <dbReference type="NCBI Taxonomy" id="1036611"/>
    <lineage>
        <taxon>Eukaryota</taxon>
        <taxon>Fungi</taxon>
        <taxon>Dikarya</taxon>
        <taxon>Ascomycota</taxon>
        <taxon>Pezizomycotina</taxon>
        <taxon>Eurotiomycetes</taxon>
        <taxon>Eurotiomycetidae</taxon>
        <taxon>Eurotiales</taxon>
        <taxon>Aspergillaceae</taxon>
        <taxon>Aspergillus</taxon>
        <taxon>Aspergillus subgen. Nidulantes</taxon>
    </lineage>
</organism>